<evidence type="ECO:0000259" key="3">
    <source>
        <dbReference type="Pfam" id="PF02525"/>
    </source>
</evidence>
<dbReference type="InterPro" id="IPR051545">
    <property type="entry name" value="NAD(P)H_dehydrogenase_qn"/>
</dbReference>
<dbReference type="Proteomes" id="UP000236182">
    <property type="component" value="Unassembled WGS sequence"/>
</dbReference>
<dbReference type="PANTHER" id="PTHR10204:SF34">
    <property type="entry name" value="NAD(P)H DEHYDROGENASE [QUINONE] 1 ISOFORM 1"/>
    <property type="match status" value="1"/>
</dbReference>
<accession>A0A316WH89</accession>
<feature type="domain" description="Flavodoxin-like fold" evidence="3">
    <location>
        <begin position="1"/>
        <end position="179"/>
    </location>
</feature>
<proteinExistence type="inferred from homology"/>
<keyword evidence="5" id="KW-1185">Reference proteome</keyword>
<protein>
    <submittedName>
        <fullName evidence="4">NAD(P)H dehydrogenase</fullName>
    </submittedName>
</protein>
<dbReference type="Pfam" id="PF02525">
    <property type="entry name" value="Flavodoxin_2"/>
    <property type="match status" value="1"/>
</dbReference>
<evidence type="ECO:0000256" key="2">
    <source>
        <dbReference type="ARBA" id="ARBA00023002"/>
    </source>
</evidence>
<sequence>MKHLIIYAHPNQESLNEQFKQSIEKILKQQEQEVIVRDLYSQKFDPVLSLEDMTGQRKGTVNELIKIEQEYIMWADIVTFIYPIWWTGMPAIMKGYIDRVFSYGFAYRYDQGIQKGLLAGKQAIILNTHGKSNEEYTSIGMDKALLLTSDKGIYTYCGFQVKEHFFFDKADRATPEIIETWLSTIRDVYTMKSFKSSL</sequence>
<dbReference type="PANTHER" id="PTHR10204">
    <property type="entry name" value="NAD P H OXIDOREDUCTASE-RELATED"/>
    <property type="match status" value="1"/>
</dbReference>
<gene>
    <name evidence="4" type="ORF">C1638_021150</name>
</gene>
<dbReference type="RefSeq" id="WP_109623920.1">
    <property type="nucleotide sequence ID" value="NZ_PPEI02000010.1"/>
</dbReference>
<dbReference type="GO" id="GO:0005829">
    <property type="term" value="C:cytosol"/>
    <property type="evidence" value="ECO:0007669"/>
    <property type="project" value="TreeGrafter"/>
</dbReference>
<dbReference type="Gene3D" id="3.40.50.360">
    <property type="match status" value="1"/>
</dbReference>
<dbReference type="AlphaFoldDB" id="A0A316WH89"/>
<dbReference type="SUPFAM" id="SSF52218">
    <property type="entry name" value="Flavoproteins"/>
    <property type="match status" value="1"/>
</dbReference>
<comment type="caution">
    <text evidence="4">The sequence shown here is derived from an EMBL/GenBank/DDBJ whole genome shotgun (WGS) entry which is preliminary data.</text>
</comment>
<reference evidence="4" key="1">
    <citation type="submission" date="2018-04" db="EMBL/GenBank/DDBJ databases">
        <title>Draft Genome Sequences of Chryseobacterium lactis NCTC11390T isolated from milk, Chryseobacterium oncorhynchi 701B-08T from rainbow trout, and Chryseobacterium viscerum 687B-08T from diseased fish.</title>
        <authorList>
            <person name="Jeong J.-J."/>
            <person name="Lee Y.J."/>
            <person name="Pathiraja D."/>
            <person name="Park B."/>
            <person name="Choi I.-G."/>
            <person name="Kim K.D."/>
        </authorList>
    </citation>
    <scope>NUCLEOTIDE SEQUENCE [LARGE SCALE GENOMIC DNA]</scope>
    <source>
        <strain evidence="4">701B-08</strain>
    </source>
</reference>
<dbReference type="InterPro" id="IPR029039">
    <property type="entry name" value="Flavoprotein-like_sf"/>
</dbReference>
<evidence type="ECO:0000256" key="1">
    <source>
        <dbReference type="ARBA" id="ARBA00006252"/>
    </source>
</evidence>
<dbReference type="OrthoDB" id="652200at2"/>
<keyword evidence="2" id="KW-0560">Oxidoreductase</keyword>
<dbReference type="InterPro" id="IPR003680">
    <property type="entry name" value="Flavodoxin_fold"/>
</dbReference>
<evidence type="ECO:0000313" key="4">
    <source>
        <dbReference type="EMBL" id="PWN59596.1"/>
    </source>
</evidence>
<evidence type="ECO:0000313" key="5">
    <source>
        <dbReference type="Proteomes" id="UP000236182"/>
    </source>
</evidence>
<dbReference type="EMBL" id="PPEI02000010">
    <property type="protein sequence ID" value="PWN59596.1"/>
    <property type="molecule type" value="Genomic_DNA"/>
</dbReference>
<comment type="similarity">
    <text evidence="1">Belongs to the NAD(P)H dehydrogenase (quinone) family.</text>
</comment>
<organism evidence="4 5">
    <name type="scientific">Chryseobacterium oncorhynchi</name>
    <dbReference type="NCBI Taxonomy" id="741074"/>
    <lineage>
        <taxon>Bacteria</taxon>
        <taxon>Pseudomonadati</taxon>
        <taxon>Bacteroidota</taxon>
        <taxon>Flavobacteriia</taxon>
        <taxon>Flavobacteriales</taxon>
        <taxon>Weeksellaceae</taxon>
        <taxon>Chryseobacterium group</taxon>
        <taxon>Chryseobacterium</taxon>
    </lineage>
</organism>
<dbReference type="GO" id="GO:0003955">
    <property type="term" value="F:NAD(P)H dehydrogenase (quinone) activity"/>
    <property type="evidence" value="ECO:0007669"/>
    <property type="project" value="TreeGrafter"/>
</dbReference>
<name>A0A316WH89_9FLAO</name>